<accession>A0AAD1XSU0</accession>
<sequence length="271" mass="32714">MISKIQAPSSREHFQLFMELEMEYNKEHLMKPIKQTSLDKDLLDQEYDQADMNSPMLCWGSHVMKKKSTKGRKRNPAHSASSIYELIYDSVLPKWEKCLTSKANRRAPNTPKARSDTVWKKILRDVREFYRLLFRARFHYLEYQNQQGAIVCIQTLFSELNIPLKNDEEYLHRVFRYLHQSHKSRFPGLSKEPTPLDAIEKYNENYRSLYMKDDFGARLLYFVFKNFTPEYCLLIKSRYQREIAEKVCMLLNCYRRMRKTEHLERIEHHCY</sequence>
<comment type="caution">
    <text evidence="1">The sequence shown here is derived from an EMBL/GenBank/DDBJ whole genome shotgun (WGS) entry which is preliminary data.</text>
</comment>
<dbReference type="Proteomes" id="UP001295684">
    <property type="component" value="Unassembled WGS sequence"/>
</dbReference>
<organism evidence="1 2">
    <name type="scientific">Euplotes crassus</name>
    <dbReference type="NCBI Taxonomy" id="5936"/>
    <lineage>
        <taxon>Eukaryota</taxon>
        <taxon>Sar</taxon>
        <taxon>Alveolata</taxon>
        <taxon>Ciliophora</taxon>
        <taxon>Intramacronucleata</taxon>
        <taxon>Spirotrichea</taxon>
        <taxon>Hypotrichia</taxon>
        <taxon>Euplotida</taxon>
        <taxon>Euplotidae</taxon>
        <taxon>Moneuplotes</taxon>
    </lineage>
</organism>
<dbReference type="AlphaFoldDB" id="A0AAD1XSU0"/>
<keyword evidence="2" id="KW-1185">Reference proteome</keyword>
<dbReference type="EMBL" id="CAMPGE010020109">
    <property type="protein sequence ID" value="CAI2378390.1"/>
    <property type="molecule type" value="Genomic_DNA"/>
</dbReference>
<reference evidence="1" key="1">
    <citation type="submission" date="2023-07" db="EMBL/GenBank/DDBJ databases">
        <authorList>
            <consortium name="AG Swart"/>
            <person name="Singh M."/>
            <person name="Singh A."/>
            <person name="Seah K."/>
            <person name="Emmerich C."/>
        </authorList>
    </citation>
    <scope>NUCLEOTIDE SEQUENCE</scope>
    <source>
        <strain evidence="1">DP1</strain>
    </source>
</reference>
<gene>
    <name evidence="1" type="ORF">ECRASSUSDP1_LOCUS19785</name>
</gene>
<name>A0AAD1XSU0_EUPCR</name>
<evidence type="ECO:0000313" key="2">
    <source>
        <dbReference type="Proteomes" id="UP001295684"/>
    </source>
</evidence>
<proteinExistence type="predicted"/>
<protein>
    <submittedName>
        <fullName evidence="1">Uncharacterized protein</fullName>
    </submittedName>
</protein>
<evidence type="ECO:0000313" key="1">
    <source>
        <dbReference type="EMBL" id="CAI2378390.1"/>
    </source>
</evidence>